<evidence type="ECO:0000313" key="2">
    <source>
        <dbReference type="EMBL" id="CAI4211646.1"/>
    </source>
</evidence>
<feature type="compositionally biased region" description="Basic and acidic residues" evidence="1">
    <location>
        <begin position="511"/>
        <end position="553"/>
    </location>
</feature>
<sequence length="953" mass="103775">MPPPRSPPRGNSLRRLSSSSSSPFRARLAPNGPLRPSTSTAARSLVETILHLFILWSRAAVAQFYREDRQYGEQHVDIVYARWASVKFEGFARTTAATTTTATLSCILEHALNLQRRIRAFDTRDIIPPSYSATGLRNTISDRLRRCTIRVGTPGCLGMGPLRDPAVSLNLLAACTTHRRSTTHGRRRTKIHIIAGRTLTDGLQPRPNITQSARGCVQVTTTLIGQSGKDSTRRTSAKGNGATARCLREMLDDHILATRSTPSRPSRIWSPIPTPVIRAIPETPETPESEIPEILGIPVTETPGTPGTRETLEIPAIETLEINGMCETRGTEILETEIRGTSEMPATHGIHETHEILETLEIHATPITGNASLPTTLRGLHTTHPDTIPQTPRLPADFCRTPIRTPYGPPNPSSGSFESQRSRSNEDPPGQHMLNRNHLAIQEMNRTKGRVSPLPQAVQGAQPQLHGPAGEPGIKSEFGRVFSGLGGIGGLGVSSPVTSAPPSLPFSNSMSRRDDADAGAHDSPADGAKMMREGSRGRRRKLKEEDPREDDSSGRQTPGGKAKRPKTLPHHHHHQYTPDGTAPQPVGPPFKAGKGNTPIQSPTLPKDGAMLHPHGPRPTASTSKPAPSPVPVLPPKPKQIINSKAVLDSVADRPRHHLGDTLYEPIFTPSRLVPNVPSHRGFSTTPKPLPFDRIRDQENCTITVKVARIHLTPSAREEVTARRAVWGTEVYTDDSDVIAACIHGGWIRGEWPEDVDVNMLDLDRGIFNDGHTGPVHVPADRDMHVTLLILPKLQKYGSTTRFGIQSRQFGSSSRSDDGQRAVEHDGLSFMILGVRWVENGAGAQSRLRGQARRDRMRKAMREVRTTFNGVNGAADLENGKEVIRKLRSQLENGVLIPPADAVASERLVRKSATAKMETGDKSTDAALNGEAGDEEMAEVEKTEGERSADAVEA</sequence>
<feature type="compositionally biased region" description="Low complexity" evidence="1">
    <location>
        <begin position="8"/>
        <end position="28"/>
    </location>
</feature>
<feature type="compositionally biased region" description="Pro residues" evidence="1">
    <location>
        <begin position="626"/>
        <end position="637"/>
    </location>
</feature>
<gene>
    <name evidence="2" type="ORF">PPNO1_LOCUS1422</name>
</gene>
<feature type="compositionally biased region" description="Basic residues" evidence="1">
    <location>
        <begin position="561"/>
        <end position="575"/>
    </location>
</feature>
<dbReference type="Proteomes" id="UP000838763">
    <property type="component" value="Unassembled WGS sequence"/>
</dbReference>
<evidence type="ECO:0000256" key="1">
    <source>
        <dbReference type="SAM" id="MobiDB-lite"/>
    </source>
</evidence>
<dbReference type="AlphaFoldDB" id="A0A9P1M7U4"/>
<feature type="region of interest" description="Disordered" evidence="1">
    <location>
        <begin position="1"/>
        <end position="38"/>
    </location>
</feature>
<feature type="region of interest" description="Disordered" evidence="1">
    <location>
        <begin position="400"/>
        <end position="433"/>
    </location>
</feature>
<dbReference type="InterPro" id="IPR013951">
    <property type="entry name" value="Rxt3"/>
</dbReference>
<keyword evidence="3" id="KW-1185">Reference proteome</keyword>
<dbReference type="Pfam" id="PF08642">
    <property type="entry name" value="Rxt3"/>
    <property type="match status" value="1"/>
</dbReference>
<feature type="compositionally biased region" description="Polar residues" evidence="1">
    <location>
        <begin position="495"/>
        <end position="510"/>
    </location>
</feature>
<feature type="compositionally biased region" description="Basic and acidic residues" evidence="1">
    <location>
        <begin position="938"/>
        <end position="953"/>
    </location>
</feature>
<protein>
    <recommendedName>
        <fullName evidence="4">Rxt3-domain-containing protein</fullName>
    </recommendedName>
</protein>
<dbReference type="OrthoDB" id="3596986at2759"/>
<reference evidence="2" key="1">
    <citation type="submission" date="2022-11" db="EMBL/GenBank/DDBJ databases">
        <authorList>
            <person name="Scott C."/>
            <person name="Bruce N."/>
        </authorList>
    </citation>
    <scope>NUCLEOTIDE SEQUENCE</scope>
</reference>
<dbReference type="InterPro" id="IPR036609">
    <property type="entry name" value="LCCL_sf"/>
</dbReference>
<dbReference type="Gene3D" id="2.170.130.20">
    <property type="entry name" value="LCCL-like domain"/>
    <property type="match status" value="1"/>
</dbReference>
<feature type="region of interest" description="Disordered" evidence="1">
    <location>
        <begin position="912"/>
        <end position="953"/>
    </location>
</feature>
<dbReference type="EMBL" id="CALLCH030000002">
    <property type="protein sequence ID" value="CAI4211646.1"/>
    <property type="molecule type" value="Genomic_DNA"/>
</dbReference>
<comment type="caution">
    <text evidence="2">The sequence shown here is derived from an EMBL/GenBank/DDBJ whole genome shotgun (WGS) entry which is preliminary data.</text>
</comment>
<proteinExistence type="predicted"/>
<accession>A0A9P1M7U4</accession>
<feature type="region of interest" description="Disordered" evidence="1">
    <location>
        <begin position="493"/>
        <end position="637"/>
    </location>
</feature>
<evidence type="ECO:0000313" key="3">
    <source>
        <dbReference type="Proteomes" id="UP000838763"/>
    </source>
</evidence>
<name>A0A9P1M7U4_9PEZI</name>
<organism evidence="2 3">
    <name type="scientific">Parascedosporium putredinis</name>
    <dbReference type="NCBI Taxonomy" id="1442378"/>
    <lineage>
        <taxon>Eukaryota</taxon>
        <taxon>Fungi</taxon>
        <taxon>Dikarya</taxon>
        <taxon>Ascomycota</taxon>
        <taxon>Pezizomycotina</taxon>
        <taxon>Sordariomycetes</taxon>
        <taxon>Hypocreomycetidae</taxon>
        <taxon>Microascales</taxon>
        <taxon>Microascaceae</taxon>
        <taxon>Parascedosporium</taxon>
    </lineage>
</organism>
<evidence type="ECO:0008006" key="4">
    <source>
        <dbReference type="Google" id="ProtNLM"/>
    </source>
</evidence>